<evidence type="ECO:0000256" key="5">
    <source>
        <dbReference type="ARBA" id="ARBA00023316"/>
    </source>
</evidence>
<keyword evidence="9" id="KW-1185">Reference proteome</keyword>
<evidence type="ECO:0000313" key="8">
    <source>
        <dbReference type="EMBL" id="CAE7416066.1"/>
    </source>
</evidence>
<dbReference type="OrthoDB" id="10415999at2759"/>
<keyword evidence="3" id="KW-0133">Cell shape</keyword>
<keyword evidence="6" id="KW-0732">Signal</keyword>
<organism evidence="8 9">
    <name type="scientific">Symbiodinium necroappetens</name>
    <dbReference type="NCBI Taxonomy" id="1628268"/>
    <lineage>
        <taxon>Eukaryota</taxon>
        <taxon>Sar</taxon>
        <taxon>Alveolata</taxon>
        <taxon>Dinophyceae</taxon>
        <taxon>Suessiales</taxon>
        <taxon>Symbiodiniaceae</taxon>
        <taxon>Symbiodinium</taxon>
    </lineage>
</organism>
<gene>
    <name evidence="8" type="primary">yafK</name>
    <name evidence="8" type="ORF">SNEC2469_LOCUS11429</name>
</gene>
<dbReference type="Proteomes" id="UP000601435">
    <property type="component" value="Unassembled WGS sequence"/>
</dbReference>
<evidence type="ECO:0000256" key="4">
    <source>
        <dbReference type="ARBA" id="ARBA00022984"/>
    </source>
</evidence>
<sequence>MNETIMPHFVFRAFALLMSVIVLSACSSQFVGDNRHMVPLSPDTLQRLAAMGSSPSEPMVIRVYKQTSELEVWKRTYTGSYALFKTYEVCNWSGELGPKFREGDYQSPEGFYDVTPALMNPKSSYWLSFNVGFPNKFDEAWGRTGTNLMIHGDCKSVGCYAVTDDQIKEIYALAREVFSGGNRSFQVQLLPFRMTDANISANASSPHASFWTNLKEGTDVFERTRQPPDWDVCEKRYVFNRNDPRTNPLDPFGACPSVAGGPV</sequence>
<dbReference type="SUPFAM" id="SSF141523">
    <property type="entry name" value="L,D-transpeptidase catalytic domain-like"/>
    <property type="match status" value="1"/>
</dbReference>
<proteinExistence type="predicted"/>
<evidence type="ECO:0000256" key="1">
    <source>
        <dbReference type="ARBA" id="ARBA00004752"/>
    </source>
</evidence>
<name>A0A812R2L8_9DINO</name>
<dbReference type="InterPro" id="IPR038063">
    <property type="entry name" value="Transpep_catalytic_dom"/>
</dbReference>
<dbReference type="GO" id="GO:0016740">
    <property type="term" value="F:transferase activity"/>
    <property type="evidence" value="ECO:0007669"/>
    <property type="project" value="UniProtKB-KW"/>
</dbReference>
<comment type="caution">
    <text evidence="8">The sequence shown here is derived from an EMBL/GenBank/DDBJ whole genome shotgun (WGS) entry which is preliminary data.</text>
</comment>
<keyword evidence="4" id="KW-0573">Peptidoglycan synthesis</keyword>
<evidence type="ECO:0000259" key="7">
    <source>
        <dbReference type="PROSITE" id="PS52029"/>
    </source>
</evidence>
<dbReference type="GO" id="GO:0008360">
    <property type="term" value="P:regulation of cell shape"/>
    <property type="evidence" value="ECO:0007669"/>
    <property type="project" value="UniProtKB-KW"/>
</dbReference>
<feature type="domain" description="L,D-TPase catalytic" evidence="7">
    <location>
        <begin position="59"/>
        <end position="190"/>
    </location>
</feature>
<dbReference type="InterPro" id="IPR005490">
    <property type="entry name" value="LD_TPept_cat_dom"/>
</dbReference>
<feature type="chain" id="PRO_5032414570" evidence="6">
    <location>
        <begin position="29"/>
        <end position="263"/>
    </location>
</feature>
<accession>A0A812R2L8</accession>
<keyword evidence="5" id="KW-0961">Cell wall biogenesis/degradation</keyword>
<evidence type="ECO:0000256" key="3">
    <source>
        <dbReference type="ARBA" id="ARBA00022960"/>
    </source>
</evidence>
<dbReference type="PANTHER" id="PTHR36699">
    <property type="entry name" value="LD-TRANSPEPTIDASE"/>
    <property type="match status" value="1"/>
</dbReference>
<dbReference type="AlphaFoldDB" id="A0A812R2L8"/>
<dbReference type="EMBL" id="CAJNJA010018139">
    <property type="protein sequence ID" value="CAE7416066.1"/>
    <property type="molecule type" value="Genomic_DNA"/>
</dbReference>
<comment type="pathway">
    <text evidence="1">Cell wall biogenesis; peptidoglycan biosynthesis.</text>
</comment>
<dbReference type="PROSITE" id="PS52029">
    <property type="entry name" value="LD_TPASE"/>
    <property type="match status" value="1"/>
</dbReference>
<evidence type="ECO:0000256" key="6">
    <source>
        <dbReference type="SAM" id="SignalP"/>
    </source>
</evidence>
<keyword evidence="2" id="KW-0808">Transferase</keyword>
<reference evidence="8" key="1">
    <citation type="submission" date="2021-02" db="EMBL/GenBank/DDBJ databases">
        <authorList>
            <person name="Dougan E. K."/>
            <person name="Rhodes N."/>
            <person name="Thang M."/>
            <person name="Chan C."/>
        </authorList>
    </citation>
    <scope>NUCLEOTIDE SEQUENCE</scope>
</reference>
<evidence type="ECO:0000256" key="2">
    <source>
        <dbReference type="ARBA" id="ARBA00022679"/>
    </source>
</evidence>
<feature type="signal peptide" evidence="6">
    <location>
        <begin position="1"/>
        <end position="28"/>
    </location>
</feature>
<evidence type="ECO:0000313" key="9">
    <source>
        <dbReference type="Proteomes" id="UP000601435"/>
    </source>
</evidence>
<dbReference type="GO" id="GO:0071555">
    <property type="term" value="P:cell wall organization"/>
    <property type="evidence" value="ECO:0007669"/>
    <property type="project" value="UniProtKB-KW"/>
</dbReference>
<dbReference type="Pfam" id="PF03734">
    <property type="entry name" value="YkuD"/>
    <property type="match status" value="1"/>
</dbReference>
<protein>
    <submittedName>
        <fullName evidence="8">YafK protein</fullName>
    </submittedName>
</protein>
<dbReference type="PANTHER" id="PTHR36699:SF1">
    <property type="entry name" value="L,D-TRANSPEPTIDASE YAFK-RELATED"/>
    <property type="match status" value="1"/>
</dbReference>